<dbReference type="InterPro" id="IPR010982">
    <property type="entry name" value="Lambda_DNA-bd_dom_sf"/>
</dbReference>
<evidence type="ECO:0000259" key="4">
    <source>
        <dbReference type="PROSITE" id="PS50943"/>
    </source>
</evidence>
<comment type="caution">
    <text evidence="5">The sequence shown here is derived from an EMBL/GenBank/DDBJ whole genome shotgun (WGS) entry which is preliminary data.</text>
</comment>
<dbReference type="Gene3D" id="1.10.260.40">
    <property type="entry name" value="lambda repressor-like DNA-binding domains"/>
    <property type="match status" value="1"/>
</dbReference>
<reference evidence="5" key="1">
    <citation type="submission" date="2020-10" db="EMBL/GenBank/DDBJ databases">
        <title>Phylogeny of dyella-like bacteria.</title>
        <authorList>
            <person name="Fu J."/>
        </authorList>
    </citation>
    <scope>NUCLEOTIDE SEQUENCE</scope>
    <source>
        <strain evidence="5">DHON07</strain>
    </source>
</reference>
<protein>
    <submittedName>
        <fullName evidence="5">Helix-turn-helix transcriptional regulator</fullName>
    </submittedName>
</protein>
<evidence type="ECO:0000313" key="5">
    <source>
        <dbReference type="EMBL" id="MBM7129638.1"/>
    </source>
</evidence>
<dbReference type="PROSITE" id="PS50943">
    <property type="entry name" value="HTH_CROC1"/>
    <property type="match status" value="1"/>
</dbReference>
<evidence type="ECO:0000313" key="6">
    <source>
        <dbReference type="Proteomes" id="UP001430193"/>
    </source>
</evidence>
<keyword evidence="3" id="KW-0804">Transcription</keyword>
<dbReference type="EMBL" id="JADIKF010000038">
    <property type="protein sequence ID" value="MBM7129638.1"/>
    <property type="molecule type" value="Genomic_DNA"/>
</dbReference>
<dbReference type="InterPro" id="IPR001387">
    <property type="entry name" value="Cro/C1-type_HTH"/>
</dbReference>
<dbReference type="PANTHER" id="PTHR46797">
    <property type="entry name" value="HTH-TYPE TRANSCRIPTIONAL REGULATOR"/>
    <property type="match status" value="1"/>
</dbReference>
<keyword evidence="2" id="KW-0238">DNA-binding</keyword>
<evidence type="ECO:0000256" key="3">
    <source>
        <dbReference type="ARBA" id="ARBA00023163"/>
    </source>
</evidence>
<evidence type="ECO:0000256" key="1">
    <source>
        <dbReference type="ARBA" id="ARBA00023015"/>
    </source>
</evidence>
<dbReference type="InterPro" id="IPR050807">
    <property type="entry name" value="TransReg_Diox_bact_type"/>
</dbReference>
<proteinExistence type="predicted"/>
<organism evidence="5 6">
    <name type="scientific">Dyella mobilis</name>
    <dbReference type="NCBI Taxonomy" id="1849582"/>
    <lineage>
        <taxon>Bacteria</taxon>
        <taxon>Pseudomonadati</taxon>
        <taxon>Pseudomonadota</taxon>
        <taxon>Gammaproteobacteria</taxon>
        <taxon>Lysobacterales</taxon>
        <taxon>Rhodanobacteraceae</taxon>
        <taxon>Dyella</taxon>
    </lineage>
</organism>
<accession>A0ABS2KGZ2</accession>
<evidence type="ECO:0000256" key="2">
    <source>
        <dbReference type="ARBA" id="ARBA00023125"/>
    </source>
</evidence>
<sequence>MTHSKEAKKFGDTVRRMREAAGISQEELAARCGLHRTYVGSVERGERNISLANIVRLARALHAKPGSLLEDA</sequence>
<name>A0ABS2KGZ2_9GAMM</name>
<dbReference type="RefSeq" id="WP_284343768.1">
    <property type="nucleotide sequence ID" value="NZ_BSOC01000003.1"/>
</dbReference>
<keyword evidence="6" id="KW-1185">Reference proteome</keyword>
<dbReference type="PANTHER" id="PTHR46797:SF23">
    <property type="entry name" value="HTH-TYPE TRANSCRIPTIONAL REGULATOR SUTR"/>
    <property type="match status" value="1"/>
</dbReference>
<dbReference type="Pfam" id="PF01381">
    <property type="entry name" value="HTH_3"/>
    <property type="match status" value="1"/>
</dbReference>
<dbReference type="Proteomes" id="UP001430193">
    <property type="component" value="Unassembled WGS sequence"/>
</dbReference>
<feature type="domain" description="HTH cro/C1-type" evidence="4">
    <location>
        <begin position="14"/>
        <end position="68"/>
    </location>
</feature>
<dbReference type="CDD" id="cd00093">
    <property type="entry name" value="HTH_XRE"/>
    <property type="match status" value="1"/>
</dbReference>
<dbReference type="SMART" id="SM00530">
    <property type="entry name" value="HTH_XRE"/>
    <property type="match status" value="1"/>
</dbReference>
<dbReference type="SUPFAM" id="SSF47413">
    <property type="entry name" value="lambda repressor-like DNA-binding domains"/>
    <property type="match status" value="1"/>
</dbReference>
<gene>
    <name evidence="5" type="ORF">ISS99_08885</name>
</gene>
<keyword evidence="1" id="KW-0805">Transcription regulation</keyword>